<evidence type="ECO:0008006" key="6">
    <source>
        <dbReference type="Google" id="ProtNLM"/>
    </source>
</evidence>
<evidence type="ECO:0000256" key="3">
    <source>
        <dbReference type="ARBA" id="ARBA00022927"/>
    </source>
</evidence>
<accession>A0A7C8I502</accession>
<dbReference type="Pfam" id="PF04603">
    <property type="entry name" value="Mog1"/>
    <property type="match status" value="1"/>
</dbReference>
<evidence type="ECO:0000256" key="2">
    <source>
        <dbReference type="ARBA" id="ARBA00022448"/>
    </source>
</evidence>
<dbReference type="PANTHER" id="PTHR15837:SF0">
    <property type="entry name" value="RAN GUANINE NUCLEOTIDE RELEASE FACTOR"/>
    <property type="match status" value="1"/>
</dbReference>
<dbReference type="GO" id="GO:0005085">
    <property type="term" value="F:guanyl-nucleotide exchange factor activity"/>
    <property type="evidence" value="ECO:0007669"/>
    <property type="project" value="TreeGrafter"/>
</dbReference>
<dbReference type="PANTHER" id="PTHR15837">
    <property type="entry name" value="RAN GUANINE NUCLEOTIDE RELEASE FACTOR"/>
    <property type="match status" value="1"/>
</dbReference>
<comment type="caution">
    <text evidence="4">The sequence shown here is derived from an EMBL/GenBank/DDBJ whole genome shotgun (WGS) entry which is preliminary data.</text>
</comment>
<evidence type="ECO:0000256" key="1">
    <source>
        <dbReference type="ARBA" id="ARBA00010307"/>
    </source>
</evidence>
<comment type="similarity">
    <text evidence="1">Belongs to the MOG1 family.</text>
</comment>
<protein>
    <recommendedName>
        <fullName evidence="6">Mog1p/PsbP-like protein</fullName>
    </recommendedName>
</protein>
<sequence length="185" mass="20185">MSFQTAGLFGGAITVDLPAGFGDASNIRQIPDHQEVWLDGNGYSSIVFEILERVDKPSDEEALQYHFADLVDDTGDSTNVLCQGKSGMPKIPSNPVLTLSFIQTPQSNPNPKRKEPEFVAIHLLLLRLPAQATDILATINVPHYAGEYVKPAEGQGGTSLMRDGETVKAKILESFDIKDWGLFVN</sequence>
<dbReference type="OrthoDB" id="10255285at2759"/>
<evidence type="ECO:0000313" key="4">
    <source>
        <dbReference type="EMBL" id="KAF2870969.1"/>
    </source>
</evidence>
<dbReference type="EMBL" id="JAADJZ010000012">
    <property type="protein sequence ID" value="KAF2870969.1"/>
    <property type="molecule type" value="Genomic_DNA"/>
</dbReference>
<keyword evidence="5" id="KW-1185">Reference proteome</keyword>
<dbReference type="Proteomes" id="UP000481861">
    <property type="component" value="Unassembled WGS sequence"/>
</dbReference>
<gene>
    <name evidence="4" type="ORF">BDV95DRAFT_494373</name>
</gene>
<name>A0A7C8I502_9PLEO</name>
<dbReference type="AlphaFoldDB" id="A0A7C8I502"/>
<reference evidence="4 5" key="1">
    <citation type="submission" date="2020-01" db="EMBL/GenBank/DDBJ databases">
        <authorList>
            <consortium name="DOE Joint Genome Institute"/>
            <person name="Haridas S."/>
            <person name="Albert R."/>
            <person name="Binder M."/>
            <person name="Bloem J."/>
            <person name="Labutti K."/>
            <person name="Salamov A."/>
            <person name="Andreopoulos B."/>
            <person name="Baker S.E."/>
            <person name="Barry K."/>
            <person name="Bills G."/>
            <person name="Bluhm B.H."/>
            <person name="Cannon C."/>
            <person name="Castanera R."/>
            <person name="Culley D.E."/>
            <person name="Daum C."/>
            <person name="Ezra D."/>
            <person name="Gonzalez J.B."/>
            <person name="Henrissat B."/>
            <person name="Kuo A."/>
            <person name="Liang C."/>
            <person name="Lipzen A."/>
            <person name="Lutzoni F."/>
            <person name="Magnuson J."/>
            <person name="Mondo S."/>
            <person name="Nolan M."/>
            <person name="Ohm R."/>
            <person name="Pangilinan J."/>
            <person name="Park H.-J.H."/>
            <person name="Ramirez L."/>
            <person name="Alfaro M."/>
            <person name="Sun H."/>
            <person name="Tritt A."/>
            <person name="Yoshinaga Y."/>
            <person name="Zwiers L.-H.L."/>
            <person name="Turgeon B.G."/>
            <person name="Goodwin S.B."/>
            <person name="Spatafora J.W."/>
            <person name="Crous P.W."/>
            <person name="Grigoriev I.V."/>
        </authorList>
    </citation>
    <scope>NUCLEOTIDE SEQUENCE [LARGE SCALE GENOMIC DNA]</scope>
    <source>
        <strain evidence="4 5">CBS 611.86</strain>
    </source>
</reference>
<dbReference type="GO" id="GO:0006606">
    <property type="term" value="P:protein import into nucleus"/>
    <property type="evidence" value="ECO:0007669"/>
    <property type="project" value="TreeGrafter"/>
</dbReference>
<dbReference type="SUPFAM" id="SSF55724">
    <property type="entry name" value="Mog1p/PsbP-like"/>
    <property type="match status" value="1"/>
</dbReference>
<dbReference type="InterPro" id="IPR016123">
    <property type="entry name" value="Mog1/PsbP_a/b/a-sand"/>
</dbReference>
<keyword evidence="2" id="KW-0813">Transport</keyword>
<organism evidence="4 5">
    <name type="scientific">Massariosphaeria phaeospora</name>
    <dbReference type="NCBI Taxonomy" id="100035"/>
    <lineage>
        <taxon>Eukaryota</taxon>
        <taxon>Fungi</taxon>
        <taxon>Dikarya</taxon>
        <taxon>Ascomycota</taxon>
        <taxon>Pezizomycotina</taxon>
        <taxon>Dothideomycetes</taxon>
        <taxon>Pleosporomycetidae</taxon>
        <taxon>Pleosporales</taxon>
        <taxon>Pleosporales incertae sedis</taxon>
        <taxon>Massariosphaeria</taxon>
    </lineage>
</organism>
<evidence type="ECO:0000313" key="5">
    <source>
        <dbReference type="Proteomes" id="UP000481861"/>
    </source>
</evidence>
<dbReference type="InterPro" id="IPR007681">
    <property type="entry name" value="Mog1"/>
</dbReference>
<dbReference type="GO" id="GO:0005634">
    <property type="term" value="C:nucleus"/>
    <property type="evidence" value="ECO:0007669"/>
    <property type="project" value="TreeGrafter"/>
</dbReference>
<proteinExistence type="inferred from homology"/>
<keyword evidence="3" id="KW-0653">Protein transport</keyword>
<dbReference type="Gene3D" id="3.40.1000.10">
    <property type="entry name" value="Mog1/PsbP, alpha/beta/alpha sandwich"/>
    <property type="match status" value="1"/>
</dbReference>
<dbReference type="GO" id="GO:0031267">
    <property type="term" value="F:small GTPase binding"/>
    <property type="evidence" value="ECO:0007669"/>
    <property type="project" value="TreeGrafter"/>
</dbReference>